<dbReference type="EMBL" id="NPIA01000006">
    <property type="protein sequence ID" value="OZM56480.1"/>
    <property type="molecule type" value="Genomic_DNA"/>
</dbReference>
<sequence length="72" mass="7801">MAKKLQLQFYNEDNKTVTISLDDPIEPADPAAVSQAMDDIIAQNALFSSGGDLVAKKAARIVDRNVQEIPLS</sequence>
<name>A0A263BRZ0_9BACI</name>
<comment type="caution">
    <text evidence="1">The sequence shown here is derived from an EMBL/GenBank/DDBJ whole genome shotgun (WGS) entry which is preliminary data.</text>
</comment>
<reference evidence="1 2" key="2">
    <citation type="submission" date="2017-09" db="EMBL/GenBank/DDBJ databases">
        <title>Bacillus patelloidae sp. nov., isolated from the intestinal tract of a marine limpet.</title>
        <authorList>
            <person name="Liu R."/>
            <person name="Dong C."/>
            <person name="Shao Z."/>
        </authorList>
    </citation>
    <scope>NUCLEOTIDE SEQUENCE [LARGE SCALE GENOMIC DNA]</scope>
    <source>
        <strain evidence="1 2">SA5d-4</strain>
    </source>
</reference>
<dbReference type="AlphaFoldDB" id="A0A263BRZ0"/>
<keyword evidence="2" id="KW-1185">Reference proteome</keyword>
<reference evidence="2" key="1">
    <citation type="submission" date="2017-08" db="EMBL/GenBank/DDBJ databases">
        <authorList>
            <person name="Huang Z."/>
        </authorList>
    </citation>
    <scope>NUCLEOTIDE SEQUENCE [LARGE SCALE GENOMIC DNA]</scope>
    <source>
        <strain evidence="2">SA5d-4</strain>
    </source>
</reference>
<evidence type="ECO:0000313" key="1">
    <source>
        <dbReference type="EMBL" id="OZM56480.1"/>
    </source>
</evidence>
<dbReference type="Pfam" id="PF11148">
    <property type="entry name" value="DUF2922"/>
    <property type="match status" value="1"/>
</dbReference>
<evidence type="ECO:0008006" key="3">
    <source>
        <dbReference type="Google" id="ProtNLM"/>
    </source>
</evidence>
<gene>
    <name evidence="1" type="ORF">CIB95_11940</name>
</gene>
<evidence type="ECO:0000313" key="2">
    <source>
        <dbReference type="Proteomes" id="UP000217083"/>
    </source>
</evidence>
<dbReference type="InterPro" id="IPR021321">
    <property type="entry name" value="DUF2922"/>
</dbReference>
<protein>
    <recommendedName>
        <fullName evidence="3">DUF2922 domain-containing protein</fullName>
    </recommendedName>
</protein>
<organism evidence="1 2">
    <name type="scientific">Lottiidibacillus patelloidae</name>
    <dbReference type="NCBI Taxonomy" id="2670334"/>
    <lineage>
        <taxon>Bacteria</taxon>
        <taxon>Bacillati</taxon>
        <taxon>Bacillota</taxon>
        <taxon>Bacilli</taxon>
        <taxon>Bacillales</taxon>
        <taxon>Bacillaceae</taxon>
        <taxon>Lottiidibacillus</taxon>
    </lineage>
</organism>
<accession>A0A263BRZ0</accession>
<dbReference type="RefSeq" id="WP_094925480.1">
    <property type="nucleotide sequence ID" value="NZ_NPIA01000006.1"/>
</dbReference>
<dbReference type="Proteomes" id="UP000217083">
    <property type="component" value="Unassembled WGS sequence"/>
</dbReference>
<proteinExistence type="predicted"/>